<evidence type="ECO:0000313" key="3">
    <source>
        <dbReference type="EMBL" id="KAL3762228.1"/>
    </source>
</evidence>
<evidence type="ECO:0000313" key="4">
    <source>
        <dbReference type="Proteomes" id="UP001530293"/>
    </source>
</evidence>
<gene>
    <name evidence="3" type="ORF">ACHAWU_004766</name>
</gene>
<dbReference type="Gene3D" id="1.25.40.10">
    <property type="entry name" value="Tetratricopeptide repeat domain"/>
    <property type="match status" value="1"/>
</dbReference>
<keyword evidence="2" id="KW-0812">Transmembrane</keyword>
<keyword evidence="2" id="KW-0472">Membrane</keyword>
<feature type="region of interest" description="Disordered" evidence="1">
    <location>
        <begin position="1"/>
        <end position="34"/>
    </location>
</feature>
<comment type="caution">
    <text evidence="3">The sequence shown here is derived from an EMBL/GenBank/DDBJ whole genome shotgun (WGS) entry which is preliminary data.</text>
</comment>
<accession>A0ABD3ME69</accession>
<dbReference type="Proteomes" id="UP001530293">
    <property type="component" value="Unassembled WGS sequence"/>
</dbReference>
<proteinExistence type="predicted"/>
<dbReference type="InterPro" id="IPR011990">
    <property type="entry name" value="TPR-like_helical_dom_sf"/>
</dbReference>
<evidence type="ECO:0000256" key="2">
    <source>
        <dbReference type="SAM" id="Phobius"/>
    </source>
</evidence>
<evidence type="ECO:0000256" key="1">
    <source>
        <dbReference type="SAM" id="MobiDB-lite"/>
    </source>
</evidence>
<organism evidence="3 4">
    <name type="scientific">Discostella pseudostelligera</name>
    <dbReference type="NCBI Taxonomy" id="259834"/>
    <lineage>
        <taxon>Eukaryota</taxon>
        <taxon>Sar</taxon>
        <taxon>Stramenopiles</taxon>
        <taxon>Ochrophyta</taxon>
        <taxon>Bacillariophyta</taxon>
        <taxon>Coscinodiscophyceae</taxon>
        <taxon>Thalassiosirophycidae</taxon>
        <taxon>Stephanodiscales</taxon>
        <taxon>Stephanodiscaceae</taxon>
        <taxon>Discostella</taxon>
    </lineage>
</organism>
<keyword evidence="4" id="KW-1185">Reference proteome</keyword>
<keyword evidence="2" id="KW-1133">Transmembrane helix</keyword>
<sequence length="334" mass="37817">MSELRSSATPLLCEDQSSSSSSAGPPSNEGRRSLVDTDRMTMRLSSSSDCRRNNGRTCVRNRRNFKSSLYFAFASILYYCCFISTTTIIVVDAFSMFKTRSAQSQQWIERSVQYYSTVMRKNTNSGNIQTRQHDYALSEDAKLPTDDSYHHDKEFVVLATKHYYARFLIKMGKWDVAEKIYRRIIDELTADPSEGNCDHTKLAVSTLLLALHMQRTGDIKATRAVFLNFFRRVALTKDDHSNNNDDEGSGGSESVHKCSCSAKVLQAFALFEMKNGLSAKSLEIIQLAVQMDEQLSPVLEWKQFRDAAAGVRYSPTFTFRKQQMKSKEKGGLSP</sequence>
<dbReference type="EMBL" id="JALLBG020000138">
    <property type="protein sequence ID" value="KAL3762228.1"/>
    <property type="molecule type" value="Genomic_DNA"/>
</dbReference>
<protein>
    <submittedName>
        <fullName evidence="3">Uncharacterized protein</fullName>
    </submittedName>
</protein>
<reference evidence="3 4" key="1">
    <citation type="submission" date="2024-10" db="EMBL/GenBank/DDBJ databases">
        <title>Updated reference genomes for cyclostephanoid diatoms.</title>
        <authorList>
            <person name="Roberts W.R."/>
            <person name="Alverson A.J."/>
        </authorList>
    </citation>
    <scope>NUCLEOTIDE SEQUENCE [LARGE SCALE GENOMIC DNA]</scope>
    <source>
        <strain evidence="3 4">AJA232-27</strain>
    </source>
</reference>
<name>A0ABD3ME69_9STRA</name>
<feature type="transmembrane region" description="Helical" evidence="2">
    <location>
        <begin position="69"/>
        <end position="91"/>
    </location>
</feature>
<dbReference type="AlphaFoldDB" id="A0ABD3ME69"/>